<evidence type="ECO:0000313" key="2">
    <source>
        <dbReference type="Proteomes" id="UP000289323"/>
    </source>
</evidence>
<dbReference type="Proteomes" id="UP000289323">
    <property type="component" value="Unassembled WGS sequence"/>
</dbReference>
<organism evidence="1 2">
    <name type="scientific">Thermothielavioides terrestris</name>
    <dbReference type="NCBI Taxonomy" id="2587410"/>
    <lineage>
        <taxon>Eukaryota</taxon>
        <taxon>Fungi</taxon>
        <taxon>Dikarya</taxon>
        <taxon>Ascomycota</taxon>
        <taxon>Pezizomycotina</taxon>
        <taxon>Sordariomycetes</taxon>
        <taxon>Sordariomycetidae</taxon>
        <taxon>Sordariales</taxon>
        <taxon>Chaetomiaceae</taxon>
        <taxon>Thermothielavioides</taxon>
    </lineage>
</organism>
<reference evidence="1 2" key="1">
    <citation type="submission" date="2018-04" db="EMBL/GenBank/DDBJ databases">
        <authorList>
            <person name="Huttner S."/>
            <person name="Dainat J."/>
        </authorList>
    </citation>
    <scope>NUCLEOTIDE SEQUENCE [LARGE SCALE GENOMIC DNA]</scope>
</reference>
<protein>
    <submittedName>
        <fullName evidence="1">3933801a-543b-49f9-aba4-34c28d4647a9</fullName>
    </submittedName>
</protein>
<dbReference type="AlphaFoldDB" id="A0A3S5CWK3"/>
<proteinExistence type="predicted"/>
<dbReference type="EMBL" id="OUUZ01000008">
    <property type="protein sequence ID" value="SPQ21203.1"/>
    <property type="molecule type" value="Genomic_DNA"/>
</dbReference>
<sequence length="20" mass="2301">MSPLLTYSARKSNVFDDDKL</sequence>
<name>A0A3S5CWK3_9PEZI</name>
<accession>A0A3S5CWK3</accession>
<evidence type="ECO:0000313" key="1">
    <source>
        <dbReference type="EMBL" id="SPQ21203.1"/>
    </source>
</evidence>
<gene>
    <name evidence="1" type="ORF">TT172_LOCUS3622</name>
</gene>